<dbReference type="Gene3D" id="1.10.10.10">
    <property type="entry name" value="Winged helix-like DNA-binding domain superfamily/Winged helix DNA-binding domain"/>
    <property type="match status" value="1"/>
</dbReference>
<evidence type="ECO:0000259" key="4">
    <source>
        <dbReference type="PROSITE" id="PS50956"/>
    </source>
</evidence>
<dbReference type="EMBL" id="LNXU01000032">
    <property type="protein sequence ID" value="KTC71069.1"/>
    <property type="molecule type" value="Genomic_DNA"/>
</dbReference>
<dbReference type="InterPro" id="IPR019888">
    <property type="entry name" value="Tscrpt_reg_AsnC-like"/>
</dbReference>
<dbReference type="AlphaFoldDB" id="A0A0W0RJ47"/>
<evidence type="ECO:0000256" key="2">
    <source>
        <dbReference type="ARBA" id="ARBA00023125"/>
    </source>
</evidence>
<dbReference type="InterPro" id="IPR000485">
    <property type="entry name" value="AsnC-type_HTH_dom"/>
</dbReference>
<sequence>MLKYKKFMLFLNTMDRTDKKILDILQSNCQINNQELADMVALSPSPCLRRVKLLEDNGYIKRMVALLEPEKIGLKLSVIVLVGLNSHQPAVMNQFEEAVRFLPEVVQCYLITGQSADYVLKVIVPDLNAYQSFLLDKLTRINGVTSVQSSFILRTICETTTLPLDHLD</sequence>
<reference evidence="5 6" key="1">
    <citation type="submission" date="2015-11" db="EMBL/GenBank/DDBJ databases">
        <title>Genomic analysis of 38 Legionella species identifies large and diverse effector repertoires.</title>
        <authorList>
            <person name="Burstein D."/>
            <person name="Amaro F."/>
            <person name="Zusman T."/>
            <person name="Lifshitz Z."/>
            <person name="Cohen O."/>
            <person name="Gilbert J.A."/>
            <person name="Pupko T."/>
            <person name="Shuman H.A."/>
            <person name="Segal G."/>
        </authorList>
    </citation>
    <scope>NUCLEOTIDE SEQUENCE [LARGE SCALE GENOMIC DNA]</scope>
    <source>
        <strain evidence="5 6">WIGA</strain>
    </source>
</reference>
<proteinExistence type="predicted"/>
<dbReference type="PRINTS" id="PR00033">
    <property type="entry name" value="HTHASNC"/>
</dbReference>
<dbReference type="CDD" id="cd00090">
    <property type="entry name" value="HTH_ARSR"/>
    <property type="match status" value="1"/>
</dbReference>
<keyword evidence="2" id="KW-0238">DNA-binding</keyword>
<dbReference type="PATRIC" id="fig|447.4.peg.2812"/>
<dbReference type="InterPro" id="IPR036390">
    <property type="entry name" value="WH_DNA-bd_sf"/>
</dbReference>
<evidence type="ECO:0000256" key="1">
    <source>
        <dbReference type="ARBA" id="ARBA00023015"/>
    </source>
</evidence>
<dbReference type="Gene3D" id="3.30.70.920">
    <property type="match status" value="1"/>
</dbReference>
<keyword evidence="3" id="KW-0804">Transcription</keyword>
<dbReference type="InterPro" id="IPR011008">
    <property type="entry name" value="Dimeric_a/b-barrel"/>
</dbReference>
<evidence type="ECO:0000256" key="3">
    <source>
        <dbReference type="ARBA" id="ARBA00023163"/>
    </source>
</evidence>
<dbReference type="SUPFAM" id="SSF54909">
    <property type="entry name" value="Dimeric alpha+beta barrel"/>
    <property type="match status" value="1"/>
</dbReference>
<name>A0A0W0RJ47_LEGBO</name>
<dbReference type="PROSITE" id="PS50956">
    <property type="entry name" value="HTH_ASNC_2"/>
    <property type="match status" value="1"/>
</dbReference>
<dbReference type="Pfam" id="PF13412">
    <property type="entry name" value="HTH_24"/>
    <property type="match status" value="1"/>
</dbReference>
<feature type="domain" description="HTH asnC-type" evidence="4">
    <location>
        <begin position="14"/>
        <end position="75"/>
    </location>
</feature>
<accession>A0A0W0RJ47</accession>
<evidence type="ECO:0000313" key="5">
    <source>
        <dbReference type="EMBL" id="KTC71069.1"/>
    </source>
</evidence>
<organism evidence="5 6">
    <name type="scientific">Legionella bozemanae</name>
    <name type="common">Fluoribacter bozemanae</name>
    <dbReference type="NCBI Taxonomy" id="447"/>
    <lineage>
        <taxon>Bacteria</taxon>
        <taxon>Pseudomonadati</taxon>
        <taxon>Pseudomonadota</taxon>
        <taxon>Gammaproteobacteria</taxon>
        <taxon>Legionellales</taxon>
        <taxon>Legionellaceae</taxon>
        <taxon>Legionella</taxon>
    </lineage>
</organism>
<gene>
    <name evidence="5" type="ORF">Lboz_2646</name>
</gene>
<dbReference type="InterPro" id="IPR019887">
    <property type="entry name" value="Tscrpt_reg_AsnC/Lrp_C"/>
</dbReference>
<dbReference type="PANTHER" id="PTHR30154">
    <property type="entry name" value="LEUCINE-RESPONSIVE REGULATORY PROTEIN"/>
    <property type="match status" value="1"/>
</dbReference>
<dbReference type="GO" id="GO:0043200">
    <property type="term" value="P:response to amino acid"/>
    <property type="evidence" value="ECO:0007669"/>
    <property type="project" value="TreeGrafter"/>
</dbReference>
<dbReference type="InterPro" id="IPR011991">
    <property type="entry name" value="ArsR-like_HTH"/>
</dbReference>
<dbReference type="GO" id="GO:0005829">
    <property type="term" value="C:cytosol"/>
    <property type="evidence" value="ECO:0007669"/>
    <property type="project" value="TreeGrafter"/>
</dbReference>
<dbReference type="Proteomes" id="UP000054695">
    <property type="component" value="Unassembled WGS sequence"/>
</dbReference>
<comment type="caution">
    <text evidence="5">The sequence shown here is derived from an EMBL/GenBank/DDBJ whole genome shotgun (WGS) entry which is preliminary data.</text>
</comment>
<dbReference type="InterPro" id="IPR036388">
    <property type="entry name" value="WH-like_DNA-bd_sf"/>
</dbReference>
<keyword evidence="6" id="KW-1185">Reference proteome</keyword>
<dbReference type="SMART" id="SM00344">
    <property type="entry name" value="HTH_ASNC"/>
    <property type="match status" value="1"/>
</dbReference>
<protein>
    <recommendedName>
        <fullName evidence="4">HTH asnC-type domain-containing protein</fullName>
    </recommendedName>
</protein>
<evidence type="ECO:0000313" key="6">
    <source>
        <dbReference type="Proteomes" id="UP000054695"/>
    </source>
</evidence>
<dbReference type="PANTHER" id="PTHR30154:SF34">
    <property type="entry name" value="TRANSCRIPTIONAL REGULATOR AZLB"/>
    <property type="match status" value="1"/>
</dbReference>
<keyword evidence="1" id="KW-0805">Transcription regulation</keyword>
<dbReference type="SUPFAM" id="SSF46785">
    <property type="entry name" value="Winged helix' DNA-binding domain"/>
    <property type="match status" value="1"/>
</dbReference>
<dbReference type="STRING" id="447.Lboz_2646"/>
<dbReference type="GO" id="GO:0006355">
    <property type="term" value="P:regulation of DNA-templated transcription"/>
    <property type="evidence" value="ECO:0007669"/>
    <property type="project" value="UniProtKB-ARBA"/>
</dbReference>
<dbReference type="Pfam" id="PF01037">
    <property type="entry name" value="AsnC_trans_reg"/>
    <property type="match status" value="1"/>
</dbReference>
<dbReference type="GO" id="GO:0043565">
    <property type="term" value="F:sequence-specific DNA binding"/>
    <property type="evidence" value="ECO:0007669"/>
    <property type="project" value="InterPro"/>
</dbReference>